<dbReference type="Pfam" id="PF01522">
    <property type="entry name" value="Polysacc_deac_1"/>
    <property type="match status" value="1"/>
</dbReference>
<dbReference type="Gene3D" id="3.20.20.370">
    <property type="entry name" value="Glycoside hydrolase/deacetylase"/>
    <property type="match status" value="1"/>
</dbReference>
<dbReference type="GO" id="GO:0005975">
    <property type="term" value="P:carbohydrate metabolic process"/>
    <property type="evidence" value="ECO:0007669"/>
    <property type="project" value="InterPro"/>
</dbReference>
<dbReference type="CDD" id="cd10959">
    <property type="entry name" value="CE4_NodB_like_3"/>
    <property type="match status" value="1"/>
</dbReference>
<gene>
    <name evidence="2" type="primary">xynD</name>
    <name evidence="2" type="ORF">NCTC7807_04603</name>
</gene>
<proteinExistence type="predicted"/>
<dbReference type="AlphaFoldDB" id="A0A380P7N0"/>
<dbReference type="InterPro" id="IPR011330">
    <property type="entry name" value="Glyco_hydro/deAcase_b/a-brl"/>
</dbReference>
<dbReference type="RefSeq" id="WP_115069372.1">
    <property type="nucleotide sequence ID" value="NZ_UHID01000007.1"/>
</dbReference>
<dbReference type="EMBL" id="UHID01000007">
    <property type="protein sequence ID" value="SUP60532.1"/>
    <property type="molecule type" value="Genomic_DNA"/>
</dbReference>
<dbReference type="GO" id="GO:0016810">
    <property type="term" value="F:hydrolase activity, acting on carbon-nitrogen (but not peptide) bonds"/>
    <property type="evidence" value="ECO:0007669"/>
    <property type="project" value="InterPro"/>
</dbReference>
<name>A0A380P7N0_STRGR</name>
<accession>A0A380P7N0</accession>
<evidence type="ECO:0000313" key="2">
    <source>
        <dbReference type="EMBL" id="SUP60532.1"/>
    </source>
</evidence>
<protein>
    <submittedName>
        <fullName evidence="2">Deacetylase</fullName>
    </submittedName>
</protein>
<organism evidence="2 3">
    <name type="scientific">Streptomyces griseus</name>
    <dbReference type="NCBI Taxonomy" id="1911"/>
    <lineage>
        <taxon>Bacteria</taxon>
        <taxon>Bacillati</taxon>
        <taxon>Actinomycetota</taxon>
        <taxon>Actinomycetes</taxon>
        <taxon>Kitasatosporales</taxon>
        <taxon>Streptomycetaceae</taxon>
        <taxon>Streptomyces</taxon>
    </lineage>
</organism>
<evidence type="ECO:0000313" key="3">
    <source>
        <dbReference type="Proteomes" id="UP000254150"/>
    </source>
</evidence>
<dbReference type="InterPro" id="IPR002509">
    <property type="entry name" value="NODB_dom"/>
</dbReference>
<dbReference type="PROSITE" id="PS51677">
    <property type="entry name" value="NODB"/>
    <property type="match status" value="1"/>
</dbReference>
<dbReference type="PANTHER" id="PTHR10587">
    <property type="entry name" value="GLYCOSYL TRANSFERASE-RELATED"/>
    <property type="match status" value="1"/>
</dbReference>
<sequence length="270" mass="28041">MNSPHPAGRAGPPAGAGRGGAVAGAVAGGALAVAAWHIGPAVTWLPGFRAVCCPGLDGRGAPGRVALTFDDGPDPLSTPHFLRVLDTLSVRATFFVLGSRLERHPELGRRMAAAGHELAVHGWEHDRPWLPRPGRDAAELARSVAAVQQVTGTRPLWYRPPYGILTGGRWAAARRAGLRPVLWSAWGRDWTPWATGRGVVAEAASRLGPGGTLLLHDSDAYAAPGAWRATLAALPCLVAYCGARGLAVGRLADHGCPGTVGPFASRGTAR</sequence>
<dbReference type="PANTHER" id="PTHR10587:SF137">
    <property type="entry name" value="4-DEOXY-4-FORMAMIDO-L-ARABINOSE-PHOSPHOUNDECAPRENOL DEFORMYLASE ARND-RELATED"/>
    <property type="match status" value="1"/>
</dbReference>
<evidence type="ECO:0000259" key="1">
    <source>
        <dbReference type="PROSITE" id="PS51677"/>
    </source>
</evidence>
<dbReference type="SUPFAM" id="SSF88713">
    <property type="entry name" value="Glycoside hydrolase/deacetylase"/>
    <property type="match status" value="1"/>
</dbReference>
<dbReference type="Proteomes" id="UP000254150">
    <property type="component" value="Unassembled WGS sequence"/>
</dbReference>
<dbReference type="InterPro" id="IPR050248">
    <property type="entry name" value="Polysacc_deacetylase_ArnD"/>
</dbReference>
<reference evidence="2 3" key="1">
    <citation type="submission" date="2018-06" db="EMBL/GenBank/DDBJ databases">
        <authorList>
            <consortium name="Pathogen Informatics"/>
            <person name="Doyle S."/>
        </authorList>
    </citation>
    <scope>NUCLEOTIDE SEQUENCE [LARGE SCALE GENOMIC DNA]</scope>
    <source>
        <strain evidence="2 3">NCTC7807</strain>
    </source>
</reference>
<feature type="domain" description="NodB homology" evidence="1">
    <location>
        <begin position="63"/>
        <end position="249"/>
    </location>
</feature>